<sequence>MAGWEATLVLRTSWFNCSFWIRAKEITAIRVYGCHAFTSRIFGFRPSIKVEARVAAIVGIACEGGGMDDSYRGSKVAALISNDRTPKGAL</sequence>
<protein>
    <submittedName>
        <fullName evidence="1">Uncharacterized protein</fullName>
    </submittedName>
</protein>
<proteinExistence type="predicted"/>
<dbReference type="AlphaFoldDB" id="A0A426XSR7"/>
<reference evidence="1 2" key="1">
    <citation type="journal article" date="2014" name="Agronomy (Basel)">
        <title>A Draft Genome Sequence for Ensete ventricosum, the Drought-Tolerant Tree Against Hunger.</title>
        <authorList>
            <person name="Harrison J."/>
            <person name="Moore K.A."/>
            <person name="Paszkiewicz K."/>
            <person name="Jones T."/>
            <person name="Grant M."/>
            <person name="Ambacheew D."/>
            <person name="Muzemil S."/>
            <person name="Studholme D.J."/>
        </authorList>
    </citation>
    <scope>NUCLEOTIDE SEQUENCE [LARGE SCALE GENOMIC DNA]</scope>
</reference>
<evidence type="ECO:0000313" key="2">
    <source>
        <dbReference type="Proteomes" id="UP000287651"/>
    </source>
</evidence>
<organism evidence="1 2">
    <name type="scientific">Ensete ventricosum</name>
    <name type="common">Abyssinian banana</name>
    <name type="synonym">Musa ensete</name>
    <dbReference type="NCBI Taxonomy" id="4639"/>
    <lineage>
        <taxon>Eukaryota</taxon>
        <taxon>Viridiplantae</taxon>
        <taxon>Streptophyta</taxon>
        <taxon>Embryophyta</taxon>
        <taxon>Tracheophyta</taxon>
        <taxon>Spermatophyta</taxon>
        <taxon>Magnoliopsida</taxon>
        <taxon>Liliopsida</taxon>
        <taxon>Zingiberales</taxon>
        <taxon>Musaceae</taxon>
        <taxon>Ensete</taxon>
    </lineage>
</organism>
<dbReference type="Proteomes" id="UP000287651">
    <property type="component" value="Unassembled WGS sequence"/>
</dbReference>
<dbReference type="EMBL" id="AMZH03017790">
    <property type="protein sequence ID" value="RRT42514.1"/>
    <property type="molecule type" value="Genomic_DNA"/>
</dbReference>
<evidence type="ECO:0000313" key="1">
    <source>
        <dbReference type="EMBL" id="RRT42514.1"/>
    </source>
</evidence>
<comment type="caution">
    <text evidence="1">The sequence shown here is derived from an EMBL/GenBank/DDBJ whole genome shotgun (WGS) entry which is preliminary data.</text>
</comment>
<accession>A0A426XSR7</accession>
<gene>
    <name evidence="1" type="ORF">B296_00012132</name>
</gene>
<name>A0A426XSR7_ENSVE</name>